<evidence type="ECO:0008006" key="3">
    <source>
        <dbReference type="Google" id="ProtNLM"/>
    </source>
</evidence>
<feature type="chain" id="PRO_5005582590" description="Secreted protein" evidence="1">
    <location>
        <begin position="18"/>
        <end position="74"/>
    </location>
</feature>
<accession>A0A0L8FUE0</accession>
<name>A0A0L8FUE0_OCTBM</name>
<dbReference type="AlphaFoldDB" id="A0A0L8FUE0"/>
<protein>
    <recommendedName>
        <fullName evidence="3">Secreted protein</fullName>
    </recommendedName>
</protein>
<dbReference type="EMBL" id="KQ426371">
    <property type="protein sequence ID" value="KOF68317.1"/>
    <property type="molecule type" value="Genomic_DNA"/>
</dbReference>
<sequence>MTCFCFFLGVYSSVCHLQETTASQHRFLPILRNMQQQLCVTGGRSDKSWCFRMLLSSNHFFVKPSISPKYLQKK</sequence>
<organism evidence="2">
    <name type="scientific">Octopus bimaculoides</name>
    <name type="common">California two-spotted octopus</name>
    <dbReference type="NCBI Taxonomy" id="37653"/>
    <lineage>
        <taxon>Eukaryota</taxon>
        <taxon>Metazoa</taxon>
        <taxon>Spiralia</taxon>
        <taxon>Lophotrochozoa</taxon>
        <taxon>Mollusca</taxon>
        <taxon>Cephalopoda</taxon>
        <taxon>Coleoidea</taxon>
        <taxon>Octopodiformes</taxon>
        <taxon>Octopoda</taxon>
        <taxon>Incirrata</taxon>
        <taxon>Octopodidae</taxon>
        <taxon>Octopus</taxon>
    </lineage>
</organism>
<keyword evidence="1" id="KW-0732">Signal</keyword>
<feature type="signal peptide" evidence="1">
    <location>
        <begin position="1"/>
        <end position="17"/>
    </location>
</feature>
<reference evidence="2" key="1">
    <citation type="submission" date="2015-07" db="EMBL/GenBank/DDBJ databases">
        <title>MeaNS - Measles Nucleotide Surveillance Program.</title>
        <authorList>
            <person name="Tran T."/>
            <person name="Druce J."/>
        </authorList>
    </citation>
    <scope>NUCLEOTIDE SEQUENCE</scope>
    <source>
        <strain evidence="2">UCB-OBI-ISO-001</strain>
        <tissue evidence="2">Gonad</tissue>
    </source>
</reference>
<evidence type="ECO:0000256" key="1">
    <source>
        <dbReference type="SAM" id="SignalP"/>
    </source>
</evidence>
<evidence type="ECO:0000313" key="2">
    <source>
        <dbReference type="EMBL" id="KOF68317.1"/>
    </source>
</evidence>
<gene>
    <name evidence="2" type="ORF">OCBIM_22007541mg</name>
</gene>
<proteinExistence type="predicted"/>